<dbReference type="OrthoDB" id="9802228at2"/>
<comment type="function">
    <text evidence="9">Involved in the cellular defense against the biological effects of O6-methylguanine (O6-MeG) and O4-methylthymine (O4-MeT) in DNA. Repairs the methylated nucleobase in DNA by stoichiometrically transferring the methyl group to a cysteine residue in the enzyme. This is a suicide reaction: the enzyme is irreversibly inactivated.</text>
</comment>
<feature type="domain" description="Methylated-DNA-[protein]-cysteine S-methyltransferase DNA binding" evidence="11">
    <location>
        <begin position="121"/>
        <end position="195"/>
    </location>
</feature>
<dbReference type="InterPro" id="IPR014048">
    <property type="entry name" value="MethylDNA_cys_MeTrfase_DNA-bd"/>
</dbReference>
<dbReference type="PROSITE" id="PS00374">
    <property type="entry name" value="MGMT"/>
    <property type="match status" value="1"/>
</dbReference>
<dbReference type="InterPro" id="IPR001497">
    <property type="entry name" value="MethylDNA_cys_MeTrfase_AS"/>
</dbReference>
<comment type="catalytic activity">
    <reaction evidence="8 9">
        <text>a 6-O-methyl-2'-deoxyguanosine in DNA + L-cysteinyl-[protein] = S-methyl-L-cysteinyl-[protein] + a 2'-deoxyguanosine in DNA</text>
        <dbReference type="Rhea" id="RHEA:24000"/>
        <dbReference type="Rhea" id="RHEA-COMP:10131"/>
        <dbReference type="Rhea" id="RHEA-COMP:10132"/>
        <dbReference type="Rhea" id="RHEA-COMP:11367"/>
        <dbReference type="Rhea" id="RHEA-COMP:11368"/>
        <dbReference type="ChEBI" id="CHEBI:29950"/>
        <dbReference type="ChEBI" id="CHEBI:82612"/>
        <dbReference type="ChEBI" id="CHEBI:85445"/>
        <dbReference type="ChEBI" id="CHEBI:85448"/>
        <dbReference type="EC" id="2.1.1.63"/>
    </reaction>
</comment>
<keyword evidence="7 9" id="KW-0234">DNA repair</keyword>
<dbReference type="GO" id="GO:0032259">
    <property type="term" value="P:methylation"/>
    <property type="evidence" value="ECO:0007669"/>
    <property type="project" value="UniProtKB-KW"/>
</dbReference>
<evidence type="ECO:0000256" key="5">
    <source>
        <dbReference type="ARBA" id="ARBA00022679"/>
    </source>
</evidence>
<dbReference type="PANTHER" id="PTHR10815:SF5">
    <property type="entry name" value="METHYLATED-DNA--PROTEIN-CYSTEINE METHYLTRANSFERASE"/>
    <property type="match status" value="1"/>
</dbReference>
<evidence type="ECO:0000256" key="2">
    <source>
        <dbReference type="ARBA" id="ARBA00008711"/>
    </source>
</evidence>
<dbReference type="InterPro" id="IPR036631">
    <property type="entry name" value="MGMT_N_sf"/>
</dbReference>
<evidence type="ECO:0000313" key="13">
    <source>
        <dbReference type="Proteomes" id="UP000270616"/>
    </source>
</evidence>
<dbReference type="FunFam" id="1.10.10.10:FF:000214">
    <property type="entry name" value="Methylated-DNA--protein-cysteine methyltransferase"/>
    <property type="match status" value="1"/>
</dbReference>
<name>A0A3N3ZMB1_9MICC</name>
<dbReference type="InterPro" id="IPR036388">
    <property type="entry name" value="WH-like_DNA-bd_sf"/>
</dbReference>
<comment type="caution">
    <text evidence="12">The sequence shown here is derived from an EMBL/GenBank/DDBJ whole genome shotgun (WGS) entry which is preliminary data.</text>
</comment>
<feature type="active site" description="Nucleophile; methyl group acceptor" evidence="9">
    <location>
        <position position="167"/>
    </location>
</feature>
<evidence type="ECO:0000259" key="11">
    <source>
        <dbReference type="Pfam" id="PF01035"/>
    </source>
</evidence>
<dbReference type="NCBIfam" id="TIGR00589">
    <property type="entry name" value="ogt"/>
    <property type="match status" value="1"/>
</dbReference>
<dbReference type="SUPFAM" id="SSF46767">
    <property type="entry name" value="Methylated DNA-protein cysteine methyltransferase, C-terminal domain"/>
    <property type="match status" value="1"/>
</dbReference>
<evidence type="ECO:0000256" key="4">
    <source>
        <dbReference type="ARBA" id="ARBA00022603"/>
    </source>
</evidence>
<dbReference type="SUPFAM" id="SSF53155">
    <property type="entry name" value="Methylated DNA-protein cysteine methyltransferase domain"/>
    <property type="match status" value="1"/>
</dbReference>
<dbReference type="AlphaFoldDB" id="A0A3N3ZMB1"/>
<dbReference type="Gene3D" id="1.10.10.10">
    <property type="entry name" value="Winged helix-like DNA-binding domain superfamily/Winged helix DNA-binding domain"/>
    <property type="match status" value="1"/>
</dbReference>
<feature type="region of interest" description="Disordered" evidence="10">
    <location>
        <begin position="1"/>
        <end position="35"/>
    </location>
</feature>
<evidence type="ECO:0000256" key="8">
    <source>
        <dbReference type="ARBA" id="ARBA00049348"/>
    </source>
</evidence>
<accession>A0A3N3ZMB1</accession>
<keyword evidence="3 9" id="KW-0963">Cytoplasm</keyword>
<evidence type="ECO:0000256" key="10">
    <source>
        <dbReference type="SAM" id="MobiDB-lite"/>
    </source>
</evidence>
<keyword evidence="5 9" id="KW-0808">Transferase</keyword>
<comment type="similarity">
    <text evidence="2 9">Belongs to the MGMT family.</text>
</comment>
<evidence type="ECO:0000256" key="9">
    <source>
        <dbReference type="HAMAP-Rule" id="MF_00772"/>
    </source>
</evidence>
<comment type="catalytic activity">
    <reaction evidence="1 9">
        <text>a 4-O-methyl-thymidine in DNA + L-cysteinyl-[protein] = a thymidine in DNA + S-methyl-L-cysteinyl-[protein]</text>
        <dbReference type="Rhea" id="RHEA:53428"/>
        <dbReference type="Rhea" id="RHEA-COMP:10131"/>
        <dbReference type="Rhea" id="RHEA-COMP:10132"/>
        <dbReference type="Rhea" id="RHEA-COMP:13555"/>
        <dbReference type="Rhea" id="RHEA-COMP:13556"/>
        <dbReference type="ChEBI" id="CHEBI:29950"/>
        <dbReference type="ChEBI" id="CHEBI:82612"/>
        <dbReference type="ChEBI" id="CHEBI:137386"/>
        <dbReference type="ChEBI" id="CHEBI:137387"/>
        <dbReference type="EC" id="2.1.1.63"/>
    </reaction>
</comment>
<proteinExistence type="inferred from homology"/>
<dbReference type="EMBL" id="RKMF01000018">
    <property type="protein sequence ID" value="ROZ61777.1"/>
    <property type="molecule type" value="Genomic_DNA"/>
</dbReference>
<dbReference type="InterPro" id="IPR023546">
    <property type="entry name" value="MGMT"/>
</dbReference>
<keyword evidence="6 9" id="KW-0227">DNA damage</keyword>
<dbReference type="HAMAP" id="MF_00772">
    <property type="entry name" value="OGT"/>
    <property type="match status" value="1"/>
</dbReference>
<evidence type="ECO:0000256" key="7">
    <source>
        <dbReference type="ARBA" id="ARBA00023204"/>
    </source>
</evidence>
<dbReference type="GO" id="GO:0003908">
    <property type="term" value="F:methylated-DNA-[protein]-cysteine S-methyltransferase activity"/>
    <property type="evidence" value="ECO:0007669"/>
    <property type="project" value="UniProtKB-UniRule"/>
</dbReference>
<dbReference type="GO" id="GO:0006307">
    <property type="term" value="P:DNA alkylation repair"/>
    <property type="evidence" value="ECO:0007669"/>
    <property type="project" value="UniProtKB-UniRule"/>
</dbReference>
<dbReference type="EC" id="2.1.1.63" evidence="9"/>
<dbReference type="CDD" id="cd06445">
    <property type="entry name" value="ATase"/>
    <property type="match status" value="1"/>
</dbReference>
<dbReference type="GO" id="GO:0005737">
    <property type="term" value="C:cytoplasm"/>
    <property type="evidence" value="ECO:0007669"/>
    <property type="project" value="UniProtKB-SubCell"/>
</dbReference>
<keyword evidence="13" id="KW-1185">Reference proteome</keyword>
<comment type="miscellaneous">
    <text evidence="9">This enzyme catalyzes only one turnover and therefore is not strictly catalytic. According to one definition, an enzyme is a biocatalyst that acts repeatedly and over many reaction cycles.</text>
</comment>
<dbReference type="InterPro" id="IPR036217">
    <property type="entry name" value="MethylDNA_cys_MeTrfase_DNAb"/>
</dbReference>
<sequence>MNPTESGQGAVRPSADDDPLRTDSVHLPAPVESRHRLVPTPLGDMVLAVGDFDGGPAVTGAWFAGQKHFPDAVVLGTADDGQDPLLSRAAEQLKEWFAGERRDFDLPLALDSKPQGLRPPVWQALRDVAFGQTTTYGELALQLGGAGLAQAVGQAVGRNPWSVIVPCHRVLGADGGLTGYAGGLERKRSLLEFEGSLPRTPGLF</sequence>
<evidence type="ECO:0000256" key="1">
    <source>
        <dbReference type="ARBA" id="ARBA00001286"/>
    </source>
</evidence>
<reference evidence="12 13" key="1">
    <citation type="submission" date="2018-10" db="EMBL/GenBank/DDBJ databases">
        <title>Kocuria sp. M5W7-7, whole genome shotgun sequence.</title>
        <authorList>
            <person name="Tuo L."/>
        </authorList>
    </citation>
    <scope>NUCLEOTIDE SEQUENCE [LARGE SCALE GENOMIC DNA]</scope>
    <source>
        <strain evidence="12 13">M5W7-7</strain>
    </source>
</reference>
<dbReference type="Pfam" id="PF01035">
    <property type="entry name" value="DNA_binding_1"/>
    <property type="match status" value="1"/>
</dbReference>
<dbReference type="PANTHER" id="PTHR10815">
    <property type="entry name" value="METHYLATED-DNA--PROTEIN-CYSTEINE METHYLTRANSFERASE"/>
    <property type="match status" value="1"/>
</dbReference>
<evidence type="ECO:0000256" key="6">
    <source>
        <dbReference type="ARBA" id="ARBA00022763"/>
    </source>
</evidence>
<evidence type="ECO:0000256" key="3">
    <source>
        <dbReference type="ARBA" id="ARBA00022490"/>
    </source>
</evidence>
<gene>
    <name evidence="12" type="ORF">EDL96_12530</name>
</gene>
<feature type="compositionally biased region" description="Basic and acidic residues" evidence="10">
    <location>
        <begin position="14"/>
        <end position="24"/>
    </location>
</feature>
<comment type="subcellular location">
    <subcellularLocation>
        <location evidence="9">Cytoplasm</location>
    </subcellularLocation>
</comment>
<dbReference type="Proteomes" id="UP000270616">
    <property type="component" value="Unassembled WGS sequence"/>
</dbReference>
<organism evidence="12 13">
    <name type="scientific">Kocuria soli</name>
    <dbReference type="NCBI Taxonomy" id="2485125"/>
    <lineage>
        <taxon>Bacteria</taxon>
        <taxon>Bacillati</taxon>
        <taxon>Actinomycetota</taxon>
        <taxon>Actinomycetes</taxon>
        <taxon>Micrococcales</taxon>
        <taxon>Micrococcaceae</taxon>
        <taxon>Kocuria</taxon>
    </lineage>
</organism>
<keyword evidence="4 9" id="KW-0489">Methyltransferase</keyword>
<evidence type="ECO:0000313" key="12">
    <source>
        <dbReference type="EMBL" id="ROZ61777.1"/>
    </source>
</evidence>
<dbReference type="Gene3D" id="3.30.160.70">
    <property type="entry name" value="Methylated DNA-protein cysteine methyltransferase domain"/>
    <property type="match status" value="1"/>
</dbReference>
<protein>
    <recommendedName>
        <fullName evidence="9">Methylated-DNA--protein-cysteine methyltransferase</fullName>
        <ecNumber evidence="9">2.1.1.63</ecNumber>
    </recommendedName>
    <alternativeName>
        <fullName evidence="9">6-O-methylguanine-DNA methyltransferase</fullName>
        <shortName evidence="9">MGMT</shortName>
    </alternativeName>
    <alternativeName>
        <fullName evidence="9">O-6-methylguanine-DNA-alkyltransferase</fullName>
    </alternativeName>
</protein>